<evidence type="ECO:0000313" key="3">
    <source>
        <dbReference type="Proteomes" id="UP001224775"/>
    </source>
</evidence>
<name>A0AAD8XVL6_9STRA</name>
<feature type="region of interest" description="Disordered" evidence="1">
    <location>
        <begin position="40"/>
        <end position="66"/>
    </location>
</feature>
<gene>
    <name evidence="2" type="ORF">QTG54_015082</name>
</gene>
<organism evidence="2 3">
    <name type="scientific">Skeletonema marinoi</name>
    <dbReference type="NCBI Taxonomy" id="267567"/>
    <lineage>
        <taxon>Eukaryota</taxon>
        <taxon>Sar</taxon>
        <taxon>Stramenopiles</taxon>
        <taxon>Ochrophyta</taxon>
        <taxon>Bacillariophyta</taxon>
        <taxon>Coscinodiscophyceae</taxon>
        <taxon>Thalassiosirophycidae</taxon>
        <taxon>Thalassiosirales</taxon>
        <taxon>Skeletonemataceae</taxon>
        <taxon>Skeletonema</taxon>
        <taxon>Skeletonema marinoi-dohrnii complex</taxon>
    </lineage>
</organism>
<comment type="caution">
    <text evidence="2">The sequence shown here is derived from an EMBL/GenBank/DDBJ whole genome shotgun (WGS) entry which is preliminary data.</text>
</comment>
<dbReference type="EMBL" id="JATAAI010000040">
    <property type="protein sequence ID" value="KAK1734315.1"/>
    <property type="molecule type" value="Genomic_DNA"/>
</dbReference>
<reference evidence="2" key="1">
    <citation type="submission" date="2023-06" db="EMBL/GenBank/DDBJ databases">
        <title>Survivors Of The Sea: Transcriptome response of Skeletonema marinoi to long-term dormancy.</title>
        <authorList>
            <person name="Pinder M.I.M."/>
            <person name="Kourtchenko O."/>
            <person name="Robertson E.K."/>
            <person name="Larsson T."/>
            <person name="Maumus F."/>
            <person name="Osuna-Cruz C.M."/>
            <person name="Vancaester E."/>
            <person name="Stenow R."/>
            <person name="Vandepoele K."/>
            <person name="Ploug H."/>
            <person name="Bruchert V."/>
            <person name="Godhe A."/>
            <person name="Topel M."/>
        </authorList>
    </citation>
    <scope>NUCLEOTIDE SEQUENCE</scope>
    <source>
        <strain evidence="2">R05AC</strain>
    </source>
</reference>
<keyword evidence="3" id="KW-1185">Reference proteome</keyword>
<accession>A0AAD8XVL6</accession>
<evidence type="ECO:0000256" key="1">
    <source>
        <dbReference type="SAM" id="MobiDB-lite"/>
    </source>
</evidence>
<proteinExistence type="predicted"/>
<dbReference type="Proteomes" id="UP001224775">
    <property type="component" value="Unassembled WGS sequence"/>
</dbReference>
<feature type="compositionally biased region" description="Basic residues" evidence="1">
    <location>
        <begin position="43"/>
        <end position="52"/>
    </location>
</feature>
<sequence length="283" mass="31780">MYYDVYKCYEAGYTFLMENIEVEGEHFLEQSIKRSEYTIATKQGKKSKRRQPKGGAGNSSSSTTSADDDTFLEIAMQQAAAEQAALDEIAIKQRRSLAGLEEFDRFQAVCNNLGVGVIPPPPQQQQQRSSSAWSHLSPTQAHLMTQWERSMDLSLRKPNMSASQTMKAMGITPSFVKGLPIGNWFLLVSRIQSVGKRVYTPNSPPLREGDYIEIVPGNDIKWALVGERGTIVDYFEDEDKWGIEMDNDGEFGPSLVFAGNLRRVRSGEEGFAPQRKWGPRKKV</sequence>
<dbReference type="AlphaFoldDB" id="A0AAD8XVL6"/>
<evidence type="ECO:0000313" key="2">
    <source>
        <dbReference type="EMBL" id="KAK1734315.1"/>
    </source>
</evidence>
<protein>
    <submittedName>
        <fullName evidence="2">Uncharacterized protein</fullName>
    </submittedName>
</protein>